<keyword evidence="5" id="KW-0997">Cell inner membrane</keyword>
<dbReference type="InterPro" id="IPR004358">
    <property type="entry name" value="Sig_transdc_His_kin-like_C"/>
</dbReference>
<evidence type="ECO:0000256" key="6">
    <source>
        <dbReference type="ARBA" id="ARBA00022553"/>
    </source>
</evidence>
<evidence type="ECO:0000256" key="1">
    <source>
        <dbReference type="ARBA" id="ARBA00000085"/>
    </source>
</evidence>
<evidence type="ECO:0000256" key="5">
    <source>
        <dbReference type="ARBA" id="ARBA00022519"/>
    </source>
</evidence>
<comment type="catalytic activity">
    <reaction evidence="1">
        <text>ATP + protein L-histidine = ADP + protein N-phospho-L-histidine.</text>
        <dbReference type="EC" id="2.7.13.3"/>
    </reaction>
</comment>
<dbReference type="Gene3D" id="3.30.565.10">
    <property type="entry name" value="Histidine kinase-like ATPase, C-terminal domain"/>
    <property type="match status" value="1"/>
</dbReference>
<keyword evidence="12 15" id="KW-1133">Transmembrane helix</keyword>
<keyword evidence="8 15" id="KW-0812">Transmembrane</keyword>
<evidence type="ECO:0000256" key="7">
    <source>
        <dbReference type="ARBA" id="ARBA00022679"/>
    </source>
</evidence>
<proteinExistence type="predicted"/>
<evidence type="ECO:0000256" key="2">
    <source>
        <dbReference type="ARBA" id="ARBA00004429"/>
    </source>
</evidence>
<dbReference type="SMART" id="SM00388">
    <property type="entry name" value="HisKA"/>
    <property type="match status" value="1"/>
</dbReference>
<accession>A0ABQ3LQC2</accession>
<dbReference type="Gene3D" id="1.10.287.130">
    <property type="match status" value="1"/>
</dbReference>
<evidence type="ECO:0000313" key="19">
    <source>
        <dbReference type="Proteomes" id="UP000652430"/>
    </source>
</evidence>
<dbReference type="PROSITE" id="PS50109">
    <property type="entry name" value="HIS_KIN"/>
    <property type="match status" value="1"/>
</dbReference>
<dbReference type="RefSeq" id="WP_189677168.1">
    <property type="nucleotide sequence ID" value="NZ_BNAQ01000005.1"/>
</dbReference>
<evidence type="ECO:0000256" key="9">
    <source>
        <dbReference type="ARBA" id="ARBA00022741"/>
    </source>
</evidence>
<dbReference type="Proteomes" id="UP000652430">
    <property type="component" value="Unassembled WGS sequence"/>
</dbReference>
<dbReference type="InterPro" id="IPR036097">
    <property type="entry name" value="HisK_dim/P_sf"/>
</dbReference>
<gene>
    <name evidence="18" type="ORF">GCM10008023_33590</name>
</gene>
<evidence type="ECO:0000256" key="13">
    <source>
        <dbReference type="ARBA" id="ARBA00023012"/>
    </source>
</evidence>
<evidence type="ECO:0000259" key="16">
    <source>
        <dbReference type="PROSITE" id="PS50109"/>
    </source>
</evidence>
<keyword evidence="11" id="KW-0067">ATP-binding</keyword>
<evidence type="ECO:0000256" key="14">
    <source>
        <dbReference type="ARBA" id="ARBA00023136"/>
    </source>
</evidence>
<keyword evidence="4" id="KW-1003">Cell membrane</keyword>
<evidence type="ECO:0000256" key="11">
    <source>
        <dbReference type="ARBA" id="ARBA00022840"/>
    </source>
</evidence>
<evidence type="ECO:0000256" key="3">
    <source>
        <dbReference type="ARBA" id="ARBA00012438"/>
    </source>
</evidence>
<dbReference type="PRINTS" id="PR00344">
    <property type="entry name" value="BCTRLSENSOR"/>
</dbReference>
<dbReference type="PROSITE" id="PS50885">
    <property type="entry name" value="HAMP"/>
    <property type="match status" value="1"/>
</dbReference>
<dbReference type="GO" id="GO:0016301">
    <property type="term" value="F:kinase activity"/>
    <property type="evidence" value="ECO:0007669"/>
    <property type="project" value="UniProtKB-KW"/>
</dbReference>
<comment type="subcellular location">
    <subcellularLocation>
        <location evidence="2">Cell inner membrane</location>
        <topology evidence="2">Multi-pass membrane protein</topology>
    </subcellularLocation>
</comment>
<dbReference type="InterPro" id="IPR003661">
    <property type="entry name" value="HisK_dim/P_dom"/>
</dbReference>
<evidence type="ECO:0000313" key="18">
    <source>
        <dbReference type="EMBL" id="GHH22930.1"/>
    </source>
</evidence>
<dbReference type="PANTHER" id="PTHR44936">
    <property type="entry name" value="SENSOR PROTEIN CREC"/>
    <property type="match status" value="1"/>
</dbReference>
<evidence type="ECO:0000256" key="8">
    <source>
        <dbReference type="ARBA" id="ARBA00022692"/>
    </source>
</evidence>
<keyword evidence="13" id="KW-0902">Two-component regulatory system</keyword>
<reference evidence="19" key="1">
    <citation type="journal article" date="2019" name="Int. J. Syst. Evol. Microbiol.">
        <title>The Global Catalogue of Microorganisms (GCM) 10K type strain sequencing project: providing services to taxonomists for standard genome sequencing and annotation.</title>
        <authorList>
            <consortium name="The Broad Institute Genomics Platform"/>
            <consortium name="The Broad Institute Genome Sequencing Center for Infectious Disease"/>
            <person name="Wu L."/>
            <person name="Ma J."/>
        </authorList>
    </citation>
    <scope>NUCLEOTIDE SEQUENCE [LARGE SCALE GENOMIC DNA]</scope>
    <source>
        <strain evidence="19">CGMCC 1.8957</strain>
    </source>
</reference>
<organism evidence="18 19">
    <name type="scientific">Sphingomonas glacialis</name>
    <dbReference type="NCBI Taxonomy" id="658225"/>
    <lineage>
        <taxon>Bacteria</taxon>
        <taxon>Pseudomonadati</taxon>
        <taxon>Pseudomonadota</taxon>
        <taxon>Alphaproteobacteria</taxon>
        <taxon>Sphingomonadales</taxon>
        <taxon>Sphingomonadaceae</taxon>
        <taxon>Sphingomonas</taxon>
    </lineage>
</organism>
<dbReference type="InterPro" id="IPR003594">
    <property type="entry name" value="HATPase_dom"/>
</dbReference>
<dbReference type="CDD" id="cd00082">
    <property type="entry name" value="HisKA"/>
    <property type="match status" value="1"/>
</dbReference>
<feature type="transmembrane region" description="Helical" evidence="15">
    <location>
        <begin position="165"/>
        <end position="183"/>
    </location>
</feature>
<feature type="domain" description="HAMP" evidence="17">
    <location>
        <begin position="184"/>
        <end position="237"/>
    </location>
</feature>
<dbReference type="SUPFAM" id="SSF47384">
    <property type="entry name" value="Homodimeric domain of signal transducing histidine kinase"/>
    <property type="match status" value="1"/>
</dbReference>
<dbReference type="Pfam" id="PF00672">
    <property type="entry name" value="HAMP"/>
    <property type="match status" value="1"/>
</dbReference>
<dbReference type="InterPro" id="IPR005467">
    <property type="entry name" value="His_kinase_dom"/>
</dbReference>
<dbReference type="EC" id="2.7.13.3" evidence="3"/>
<comment type="caution">
    <text evidence="18">The sequence shown here is derived from an EMBL/GenBank/DDBJ whole genome shotgun (WGS) entry which is preliminary data.</text>
</comment>
<evidence type="ECO:0000259" key="17">
    <source>
        <dbReference type="PROSITE" id="PS50885"/>
    </source>
</evidence>
<name>A0ABQ3LQC2_9SPHN</name>
<keyword evidence="19" id="KW-1185">Reference proteome</keyword>
<dbReference type="EMBL" id="BNAQ01000005">
    <property type="protein sequence ID" value="GHH22930.1"/>
    <property type="molecule type" value="Genomic_DNA"/>
</dbReference>
<dbReference type="SMART" id="SM00387">
    <property type="entry name" value="HATPase_c"/>
    <property type="match status" value="1"/>
</dbReference>
<feature type="transmembrane region" description="Helical" evidence="15">
    <location>
        <begin position="15"/>
        <end position="38"/>
    </location>
</feature>
<dbReference type="Pfam" id="PF02518">
    <property type="entry name" value="HATPase_c"/>
    <property type="match status" value="1"/>
</dbReference>
<evidence type="ECO:0000256" key="15">
    <source>
        <dbReference type="SAM" id="Phobius"/>
    </source>
</evidence>
<keyword evidence="14 15" id="KW-0472">Membrane</keyword>
<keyword evidence="10 18" id="KW-0418">Kinase</keyword>
<evidence type="ECO:0000256" key="4">
    <source>
        <dbReference type="ARBA" id="ARBA00022475"/>
    </source>
</evidence>
<dbReference type="PANTHER" id="PTHR44936:SF5">
    <property type="entry name" value="SENSOR HISTIDINE KINASE ENVZ"/>
    <property type="match status" value="1"/>
</dbReference>
<feature type="domain" description="Histidine kinase" evidence="16">
    <location>
        <begin position="245"/>
        <end position="444"/>
    </location>
</feature>
<dbReference type="InterPro" id="IPR036890">
    <property type="entry name" value="HATPase_C_sf"/>
</dbReference>
<dbReference type="SMART" id="SM00304">
    <property type="entry name" value="HAMP"/>
    <property type="match status" value="1"/>
</dbReference>
<evidence type="ECO:0000256" key="10">
    <source>
        <dbReference type="ARBA" id="ARBA00022777"/>
    </source>
</evidence>
<keyword evidence="6" id="KW-0597">Phosphoprotein</keyword>
<dbReference type="InterPro" id="IPR003660">
    <property type="entry name" value="HAMP_dom"/>
</dbReference>
<dbReference type="InterPro" id="IPR050980">
    <property type="entry name" value="2C_sensor_his_kinase"/>
</dbReference>
<dbReference type="SUPFAM" id="SSF55874">
    <property type="entry name" value="ATPase domain of HSP90 chaperone/DNA topoisomerase II/histidine kinase"/>
    <property type="match status" value="1"/>
</dbReference>
<sequence>MSAALRRHLHTPAGLIGQIFAILLLAMILEFGVSTVLYERASQFSVRDDEARRLAEHLVIARKLLDEQVPAARPLLARELTTSRYEIEWAPALAPPPPLAPSLDRMYRQVIGWEPDLAHADLRLNLASPGRNAVTAGGVTLADRSWMRFHTRQPIHQANLSSERIILAMIPAGALLLMGGLFIRRTLLPLRRLALAADAVGSGSDRDEAVPEAGPSEVRRVIGAFNRMHARIYQLIADRTQALAAVGHDLRTPLARLRMRADAISDEALRDAVEADVLEMDAMVASLLAYLGGEGESEPRVAIDLAVLCETVCDDVSDRGREAVYTGPDHLELSVRPVTLKRAIVNLVENALHYGERVFLTLLRDGDRVVIRIEDDGPGIPAASLARVLEPFVRLDTARARDTIGLGLGLSIVARVVAEHEGTLSLSNRPEGGLRAEIALPAVS</sequence>
<protein>
    <recommendedName>
        <fullName evidence="3">histidine kinase</fullName>
        <ecNumber evidence="3">2.7.13.3</ecNumber>
    </recommendedName>
</protein>
<keyword evidence="7" id="KW-0808">Transferase</keyword>
<keyword evidence="9" id="KW-0547">Nucleotide-binding</keyword>
<evidence type="ECO:0000256" key="12">
    <source>
        <dbReference type="ARBA" id="ARBA00022989"/>
    </source>
</evidence>